<keyword evidence="1" id="KW-1133">Transmembrane helix</keyword>
<dbReference type="KEGG" id="abra:BN85310650"/>
<dbReference type="RefSeq" id="WP_030004946.1">
    <property type="nucleotide sequence ID" value="NC_022549.1"/>
</dbReference>
<evidence type="ECO:0000256" key="1">
    <source>
        <dbReference type="SAM" id="Phobius"/>
    </source>
</evidence>
<gene>
    <name evidence="2" type="ORF">BN85310650</name>
</gene>
<sequence length="231" mass="26290">MKKSIFKSSAFYYHLFTTIALLELTASILGVIFGFSDATRDTSISNIFLSSLVIVLMSVPRFLKSKFKLVITNSVEILVLVFLFASITLGFVHNFYEDIYGYDKIVHAVSGFVIALSAFEAIHIYNQNSKKYVKLPAIFVSIFAFTFSITLLVVWEFYEFLIDTLTFNLTLSASNMQRYLWENTYLLFPQDYGLLDTMLDLIVGAIGSSIICILGYHFLKKQESNNTEKLT</sequence>
<dbReference type="HOGENOM" id="CLU_070751_3_0_14"/>
<dbReference type="Pfam" id="PF09997">
    <property type="entry name" value="DUF2238"/>
    <property type="match status" value="1"/>
</dbReference>
<feature type="transmembrane region" description="Helical" evidence="1">
    <location>
        <begin position="105"/>
        <end position="125"/>
    </location>
</feature>
<accession>U4KP49</accession>
<reference evidence="2 3" key="1">
    <citation type="journal article" date="2013" name="J. Mol. Microbiol. Biotechnol.">
        <title>Analysis of the Complete Genomes of Acholeplasma brassicae , A. palmae and A. laidlawii and Their Comparison to the Obligate Parasites from ' Candidatus Phytoplasma'.</title>
        <authorList>
            <person name="Kube M."/>
            <person name="Siewert C."/>
            <person name="Migdoll A.M."/>
            <person name="Duduk B."/>
            <person name="Holz S."/>
            <person name="Rabus R."/>
            <person name="Seemuller E."/>
            <person name="Mitrovic J."/>
            <person name="Muller I."/>
            <person name="Buttner C."/>
            <person name="Reinhardt R."/>
        </authorList>
    </citation>
    <scope>NUCLEOTIDE SEQUENCE [LARGE SCALE GENOMIC DNA]</scope>
    <source>
        <strain evidence="3">0502</strain>
    </source>
</reference>
<dbReference type="AlphaFoldDB" id="U4KP49"/>
<dbReference type="Proteomes" id="UP000032737">
    <property type="component" value="Chromosome"/>
</dbReference>
<protein>
    <submittedName>
        <fullName evidence="2">Uncharacterized protein</fullName>
    </submittedName>
</protein>
<dbReference type="STRING" id="61635.BN85310650"/>
<proteinExistence type="predicted"/>
<dbReference type="InterPro" id="IPR014509">
    <property type="entry name" value="YjdF-like"/>
</dbReference>
<feature type="transmembrane region" description="Helical" evidence="1">
    <location>
        <begin position="47"/>
        <end position="63"/>
    </location>
</feature>
<feature type="transmembrane region" description="Helical" evidence="1">
    <location>
        <begin position="12"/>
        <end position="35"/>
    </location>
</feature>
<keyword evidence="1" id="KW-0472">Membrane</keyword>
<feature type="transmembrane region" description="Helical" evidence="1">
    <location>
        <begin position="75"/>
        <end position="93"/>
    </location>
</feature>
<dbReference type="EMBL" id="FO681348">
    <property type="protein sequence ID" value="CCV66086.1"/>
    <property type="molecule type" value="Genomic_DNA"/>
</dbReference>
<keyword evidence="1" id="KW-0812">Transmembrane</keyword>
<feature type="transmembrane region" description="Helical" evidence="1">
    <location>
        <begin position="137"/>
        <end position="158"/>
    </location>
</feature>
<evidence type="ECO:0000313" key="3">
    <source>
        <dbReference type="Proteomes" id="UP000032737"/>
    </source>
</evidence>
<dbReference type="OrthoDB" id="4966203at2"/>
<keyword evidence="3" id="KW-1185">Reference proteome</keyword>
<feature type="transmembrane region" description="Helical" evidence="1">
    <location>
        <begin position="201"/>
        <end position="219"/>
    </location>
</feature>
<name>U4KP49_9MOLU</name>
<evidence type="ECO:0000313" key="2">
    <source>
        <dbReference type="EMBL" id="CCV66086.1"/>
    </source>
</evidence>
<organism evidence="2 3">
    <name type="scientific">Acholeplasma brassicae</name>
    <dbReference type="NCBI Taxonomy" id="61635"/>
    <lineage>
        <taxon>Bacteria</taxon>
        <taxon>Bacillati</taxon>
        <taxon>Mycoplasmatota</taxon>
        <taxon>Mollicutes</taxon>
        <taxon>Acholeplasmatales</taxon>
        <taxon>Acholeplasmataceae</taxon>
        <taxon>Acholeplasma</taxon>
    </lineage>
</organism>